<keyword evidence="3" id="KW-1185">Reference proteome</keyword>
<proteinExistence type="predicted"/>
<feature type="compositionally biased region" description="Low complexity" evidence="1">
    <location>
        <begin position="750"/>
        <end position="761"/>
    </location>
</feature>
<accession>A0AAJ0H1Z1</accession>
<reference evidence="2" key="1">
    <citation type="journal article" date="2023" name="Mol. Phylogenet. Evol.">
        <title>Genome-scale phylogeny and comparative genomics of the fungal order Sordariales.</title>
        <authorList>
            <person name="Hensen N."/>
            <person name="Bonometti L."/>
            <person name="Westerberg I."/>
            <person name="Brannstrom I.O."/>
            <person name="Guillou S."/>
            <person name="Cros-Aarteil S."/>
            <person name="Calhoun S."/>
            <person name="Haridas S."/>
            <person name="Kuo A."/>
            <person name="Mondo S."/>
            <person name="Pangilinan J."/>
            <person name="Riley R."/>
            <person name="LaButti K."/>
            <person name="Andreopoulos B."/>
            <person name="Lipzen A."/>
            <person name="Chen C."/>
            <person name="Yan M."/>
            <person name="Daum C."/>
            <person name="Ng V."/>
            <person name="Clum A."/>
            <person name="Steindorff A."/>
            <person name="Ohm R.A."/>
            <person name="Martin F."/>
            <person name="Silar P."/>
            <person name="Natvig D.O."/>
            <person name="Lalanne C."/>
            <person name="Gautier V."/>
            <person name="Ament-Velasquez S.L."/>
            <person name="Kruys A."/>
            <person name="Hutchinson M.I."/>
            <person name="Powell A.J."/>
            <person name="Barry K."/>
            <person name="Miller A.N."/>
            <person name="Grigoriev I.V."/>
            <person name="Debuchy R."/>
            <person name="Gladieux P."/>
            <person name="Hiltunen Thoren M."/>
            <person name="Johannesson H."/>
        </authorList>
    </citation>
    <scope>NUCLEOTIDE SEQUENCE</scope>
    <source>
        <strain evidence="2">CBS 333.67</strain>
    </source>
</reference>
<dbReference type="RefSeq" id="XP_062726136.1">
    <property type="nucleotide sequence ID" value="XM_062864138.1"/>
</dbReference>
<feature type="compositionally biased region" description="Low complexity" evidence="1">
    <location>
        <begin position="374"/>
        <end position="389"/>
    </location>
</feature>
<feature type="region of interest" description="Disordered" evidence="1">
    <location>
        <begin position="1"/>
        <end position="37"/>
    </location>
</feature>
<reference evidence="2" key="2">
    <citation type="submission" date="2023-06" db="EMBL/GenBank/DDBJ databases">
        <authorList>
            <consortium name="Lawrence Berkeley National Laboratory"/>
            <person name="Mondo S.J."/>
            <person name="Hensen N."/>
            <person name="Bonometti L."/>
            <person name="Westerberg I."/>
            <person name="Brannstrom I.O."/>
            <person name="Guillou S."/>
            <person name="Cros-Aarteil S."/>
            <person name="Calhoun S."/>
            <person name="Haridas S."/>
            <person name="Kuo A."/>
            <person name="Pangilinan J."/>
            <person name="Riley R."/>
            <person name="Labutti K."/>
            <person name="Andreopoulos B."/>
            <person name="Lipzen A."/>
            <person name="Chen C."/>
            <person name="Yanf M."/>
            <person name="Daum C."/>
            <person name="Ng V."/>
            <person name="Clum A."/>
            <person name="Steindorff A."/>
            <person name="Ohm R."/>
            <person name="Martin F."/>
            <person name="Silar P."/>
            <person name="Natvig D."/>
            <person name="Lalanne C."/>
            <person name="Gautier V."/>
            <person name="Ament-Velasquez S.L."/>
            <person name="Kruys A."/>
            <person name="Hutchinson M.I."/>
            <person name="Powell A.J."/>
            <person name="Barry K."/>
            <person name="Miller A.N."/>
            <person name="Grigoriev I.V."/>
            <person name="Debuchy R."/>
            <person name="Gladieux P."/>
            <person name="Thoren M.H."/>
            <person name="Johannesson H."/>
        </authorList>
    </citation>
    <scope>NUCLEOTIDE SEQUENCE</scope>
    <source>
        <strain evidence="2">CBS 333.67</strain>
    </source>
</reference>
<feature type="region of interest" description="Disordered" evidence="1">
    <location>
        <begin position="750"/>
        <end position="791"/>
    </location>
</feature>
<feature type="compositionally biased region" description="Polar residues" evidence="1">
    <location>
        <begin position="345"/>
        <end position="361"/>
    </location>
</feature>
<name>A0AAJ0H1Z1_9PEZI</name>
<organism evidence="2 3">
    <name type="scientific">Chaetomium strumarium</name>
    <dbReference type="NCBI Taxonomy" id="1170767"/>
    <lineage>
        <taxon>Eukaryota</taxon>
        <taxon>Fungi</taxon>
        <taxon>Dikarya</taxon>
        <taxon>Ascomycota</taxon>
        <taxon>Pezizomycotina</taxon>
        <taxon>Sordariomycetes</taxon>
        <taxon>Sordariomycetidae</taxon>
        <taxon>Sordariales</taxon>
        <taxon>Chaetomiaceae</taxon>
        <taxon>Chaetomium</taxon>
    </lineage>
</organism>
<dbReference type="Proteomes" id="UP001273166">
    <property type="component" value="Unassembled WGS sequence"/>
</dbReference>
<evidence type="ECO:0000313" key="2">
    <source>
        <dbReference type="EMBL" id="KAK3310356.1"/>
    </source>
</evidence>
<feature type="compositionally biased region" description="Pro residues" evidence="1">
    <location>
        <begin position="403"/>
        <end position="412"/>
    </location>
</feature>
<feature type="compositionally biased region" description="Pro residues" evidence="1">
    <location>
        <begin position="328"/>
        <end position="344"/>
    </location>
</feature>
<feature type="compositionally biased region" description="Acidic residues" evidence="1">
    <location>
        <begin position="777"/>
        <end position="791"/>
    </location>
</feature>
<evidence type="ECO:0000313" key="3">
    <source>
        <dbReference type="Proteomes" id="UP001273166"/>
    </source>
</evidence>
<dbReference type="GeneID" id="87882967"/>
<feature type="compositionally biased region" description="Acidic residues" evidence="1">
    <location>
        <begin position="443"/>
        <end position="454"/>
    </location>
</feature>
<feature type="region of interest" description="Disordered" evidence="1">
    <location>
        <begin position="547"/>
        <end position="627"/>
    </location>
</feature>
<dbReference type="AlphaFoldDB" id="A0AAJ0H1Z1"/>
<evidence type="ECO:0000256" key="1">
    <source>
        <dbReference type="SAM" id="MobiDB-lite"/>
    </source>
</evidence>
<protein>
    <submittedName>
        <fullName evidence="2">Uncharacterized protein</fullName>
    </submittedName>
</protein>
<feature type="region of interest" description="Disordered" evidence="1">
    <location>
        <begin position="297"/>
        <end position="534"/>
    </location>
</feature>
<feature type="compositionally biased region" description="Low complexity" evidence="1">
    <location>
        <begin position="413"/>
        <end position="425"/>
    </location>
</feature>
<feature type="compositionally biased region" description="Basic and acidic residues" evidence="1">
    <location>
        <begin position="432"/>
        <end position="442"/>
    </location>
</feature>
<feature type="region of interest" description="Disordered" evidence="1">
    <location>
        <begin position="114"/>
        <end position="169"/>
    </location>
</feature>
<sequence length="791" mass="86030">MEQDNRNEDGSSNQPAASNPGHQTSDAPPSGQPAVPTLESLRSQSYRTHQTWTPKYTRVAKCDFCNERGPGVLMSCAHPRCVKYICETCARSSRWHSDYYHWIDADALDWTVQKAPRRSNPSRGRKRRRSEDRSQQGSPGGPTSERPASTPRRRLGMAPPRVDVDEEADGLPHPIHHAALFPTPSPIAPHNTGHHWAAPAPPAPPAAPPGFYGYHGYNPAAPFFHLPPPPAQSRYPQQGGMQISPPPHHPSPQAFAAPAGHPMAQQAAPYGHYGHYAQQGVMGPAYYPQPNPYAPAFAAPPPRPVAQQDAGVGPFAQQGGMVHDPRPHINPPPRAYLAPSPRPMPQQSVPLNDYAQQSQMEPAQDPQPNPPSSALPAPATRPAVRPRSASGDHPDQGEDHPGPSSPVAPAPTRPAVRQAAARAIAGMTEQARQSDDDGSEYRDDGEDEYDEDDVYNARGSGKKVNKGGRCGNRASRNTGVLTPAQARTVQSGTPSPPEAGPFAPRSSVEHYPRPSVHPVVERAPPATPGPEHDNRDHLVLDIYEFLYQQRPNPDPRRVRSQIPDRSADRESPPQHPSAPAPGSSQQAYESPHGLPTSESPGTTAPPPAAPGPYAPSARTTPAYHPLNDRTPEQVAQYHQDNALQQQMRYAWGAHPILRNLRQDGRRLDAINLLWEVFEVRRARGGVWVPDDSQTVAWFVAERDSQFRMEHMARTLTAPDPHPRPRAHPGPAPLSMPIRGGWSSAAAYSAAAPTPAAGTLGLHRPRLVLGPARRGVDEGEDDDDEEEEEEEE</sequence>
<feature type="compositionally biased region" description="Polar residues" evidence="1">
    <location>
        <begin position="474"/>
        <end position="493"/>
    </location>
</feature>
<feature type="compositionally biased region" description="Basic and acidic residues" evidence="1">
    <location>
        <begin position="390"/>
        <end position="401"/>
    </location>
</feature>
<feature type="compositionally biased region" description="Polar residues" evidence="1">
    <location>
        <begin position="10"/>
        <end position="27"/>
    </location>
</feature>
<comment type="caution">
    <text evidence="2">The sequence shown here is derived from an EMBL/GenBank/DDBJ whole genome shotgun (WGS) entry which is preliminary data.</text>
</comment>
<dbReference type="EMBL" id="JAUDZG010000001">
    <property type="protein sequence ID" value="KAK3310356.1"/>
    <property type="molecule type" value="Genomic_DNA"/>
</dbReference>
<feature type="compositionally biased region" description="Pro residues" evidence="1">
    <location>
        <begin position="603"/>
        <end position="613"/>
    </location>
</feature>
<gene>
    <name evidence="2" type="ORF">B0T15DRAFT_35126</name>
</gene>